<organism evidence="4 5">
    <name type="scientific">Anaeromyxobacter paludicola</name>
    <dbReference type="NCBI Taxonomy" id="2918171"/>
    <lineage>
        <taxon>Bacteria</taxon>
        <taxon>Pseudomonadati</taxon>
        <taxon>Myxococcota</taxon>
        <taxon>Myxococcia</taxon>
        <taxon>Myxococcales</taxon>
        <taxon>Cystobacterineae</taxon>
        <taxon>Anaeromyxobacteraceae</taxon>
        <taxon>Anaeromyxobacter</taxon>
    </lineage>
</organism>
<dbReference type="InterPro" id="IPR036291">
    <property type="entry name" value="NAD(P)-bd_dom_sf"/>
</dbReference>
<evidence type="ECO:0000313" key="4">
    <source>
        <dbReference type="EMBL" id="BDG07480.1"/>
    </source>
</evidence>
<accession>A0ABN6N4K4</accession>
<dbReference type="PANTHER" id="PTHR43818">
    <property type="entry name" value="BCDNA.GH03377"/>
    <property type="match status" value="1"/>
</dbReference>
<reference evidence="5" key="1">
    <citation type="journal article" date="2022" name="Int. J. Syst. Evol. Microbiol.">
        <title>Anaeromyxobacter oryzae sp. nov., Anaeromyxobacter diazotrophicus sp. nov. and Anaeromyxobacter paludicola sp. nov., isolated from paddy soils.</title>
        <authorList>
            <person name="Itoh H."/>
            <person name="Xu Z."/>
            <person name="Mise K."/>
            <person name="Masuda Y."/>
            <person name="Ushijima N."/>
            <person name="Hayakawa C."/>
            <person name="Shiratori Y."/>
            <person name="Senoo K."/>
        </authorList>
    </citation>
    <scope>NUCLEOTIDE SEQUENCE [LARGE SCALE GENOMIC DNA]</scope>
    <source>
        <strain evidence="5">Red630</strain>
    </source>
</reference>
<dbReference type="Pfam" id="PF01408">
    <property type="entry name" value="GFO_IDH_MocA"/>
    <property type="match status" value="1"/>
</dbReference>
<dbReference type="SUPFAM" id="SSF51735">
    <property type="entry name" value="NAD(P)-binding Rossmann-fold domains"/>
    <property type="match status" value="1"/>
</dbReference>
<name>A0ABN6N4K4_9BACT</name>
<evidence type="ECO:0000259" key="2">
    <source>
        <dbReference type="Pfam" id="PF01408"/>
    </source>
</evidence>
<dbReference type="Proteomes" id="UP001162734">
    <property type="component" value="Chromosome"/>
</dbReference>
<dbReference type="SUPFAM" id="SSF55347">
    <property type="entry name" value="Glyceraldehyde-3-phosphate dehydrogenase-like, C-terminal domain"/>
    <property type="match status" value="1"/>
</dbReference>
<feature type="domain" description="GFO/IDH/MocA-like oxidoreductase" evidence="3">
    <location>
        <begin position="140"/>
        <end position="265"/>
    </location>
</feature>
<evidence type="ECO:0000313" key="5">
    <source>
        <dbReference type="Proteomes" id="UP001162734"/>
    </source>
</evidence>
<keyword evidence="1" id="KW-0560">Oxidoreductase</keyword>
<evidence type="ECO:0000259" key="3">
    <source>
        <dbReference type="Pfam" id="PF22725"/>
    </source>
</evidence>
<protein>
    <submittedName>
        <fullName evidence="4">Oxidoreductase</fullName>
    </submittedName>
</protein>
<dbReference type="Gene3D" id="3.40.50.720">
    <property type="entry name" value="NAD(P)-binding Rossmann-like Domain"/>
    <property type="match status" value="1"/>
</dbReference>
<dbReference type="InterPro" id="IPR050463">
    <property type="entry name" value="Gfo/Idh/MocA_oxidrdct_glycsds"/>
</dbReference>
<dbReference type="Pfam" id="PF22725">
    <property type="entry name" value="GFO_IDH_MocA_C3"/>
    <property type="match status" value="1"/>
</dbReference>
<keyword evidence="5" id="KW-1185">Reference proteome</keyword>
<dbReference type="EMBL" id="AP025592">
    <property type="protein sequence ID" value="BDG07480.1"/>
    <property type="molecule type" value="Genomic_DNA"/>
</dbReference>
<evidence type="ECO:0000256" key="1">
    <source>
        <dbReference type="ARBA" id="ARBA00023002"/>
    </source>
</evidence>
<gene>
    <name evidence="4" type="ORF">AMPC_05930</name>
</gene>
<dbReference type="InterPro" id="IPR000683">
    <property type="entry name" value="Gfo/Idh/MocA-like_OxRdtase_N"/>
</dbReference>
<dbReference type="Gene3D" id="3.30.360.10">
    <property type="entry name" value="Dihydrodipicolinate Reductase, domain 2"/>
    <property type="match status" value="1"/>
</dbReference>
<dbReference type="PANTHER" id="PTHR43818:SF11">
    <property type="entry name" value="BCDNA.GH03377"/>
    <property type="match status" value="1"/>
</dbReference>
<sequence>MTAGVLSPRARPRLGFLGVGWIGRNRLEAVARSGQAELVAVSDPAEVAARAAAEAAGGCAVLPDLDALLEAGLDGLVVATPSAAHAEQAIRALRRGVAVFCQKPLARDAAEAARVVAAAREADRLLGVDLSYRFVRGVPELRRLVQAGELGRIYAVELAFHNAYGPDKPWFYDARLSGGGCVMDLAIHLVDLALWTLGFPAVRHVESRLFAGGAPARGRSGPVEDYAAATLTLDGGAAVRLACSWKLPAGQDCVIEAAFYGTGGGAALRNVGGSFFDFTVDRFRGTARERLAGPPDAWGGRAAVGWAAALAEGARFDPAVEGVVAVHEALDRIYGA</sequence>
<proteinExistence type="predicted"/>
<feature type="domain" description="Gfo/Idh/MocA-like oxidoreductase N-terminal" evidence="2">
    <location>
        <begin position="13"/>
        <end position="129"/>
    </location>
</feature>
<dbReference type="RefSeq" id="WP_248344238.1">
    <property type="nucleotide sequence ID" value="NZ_AP025592.1"/>
</dbReference>
<dbReference type="InterPro" id="IPR055170">
    <property type="entry name" value="GFO_IDH_MocA-like_dom"/>
</dbReference>